<keyword evidence="5" id="KW-0325">Glycoprotein</keyword>
<accession>A0A9P0JPZ4</accession>
<keyword evidence="6" id="KW-0326">Glycosidase</keyword>
<dbReference type="SUPFAM" id="SSF51445">
    <property type="entry name" value="(Trans)glycosidases"/>
    <property type="match status" value="1"/>
</dbReference>
<dbReference type="PANTHER" id="PTHR10353:SF36">
    <property type="entry name" value="LP05116P"/>
    <property type="match status" value="1"/>
</dbReference>
<dbReference type="Gene3D" id="3.20.20.80">
    <property type="entry name" value="Glycosidases"/>
    <property type="match status" value="1"/>
</dbReference>
<comment type="similarity">
    <text evidence="1 8">Belongs to the glycosyl hydrolase 1 family.</text>
</comment>
<evidence type="ECO:0000256" key="1">
    <source>
        <dbReference type="ARBA" id="ARBA00010838"/>
    </source>
</evidence>
<organism evidence="9 10">
    <name type="scientific">Acanthoscelides obtectus</name>
    <name type="common">Bean weevil</name>
    <name type="synonym">Bruchus obtectus</name>
    <dbReference type="NCBI Taxonomy" id="200917"/>
    <lineage>
        <taxon>Eukaryota</taxon>
        <taxon>Metazoa</taxon>
        <taxon>Ecdysozoa</taxon>
        <taxon>Arthropoda</taxon>
        <taxon>Hexapoda</taxon>
        <taxon>Insecta</taxon>
        <taxon>Pterygota</taxon>
        <taxon>Neoptera</taxon>
        <taxon>Endopterygota</taxon>
        <taxon>Coleoptera</taxon>
        <taxon>Polyphaga</taxon>
        <taxon>Cucujiformia</taxon>
        <taxon>Chrysomeloidea</taxon>
        <taxon>Chrysomelidae</taxon>
        <taxon>Bruchinae</taxon>
        <taxon>Bruchini</taxon>
        <taxon>Acanthoscelides</taxon>
    </lineage>
</organism>
<comment type="caution">
    <text evidence="9">The sequence shown here is derived from an EMBL/GenBank/DDBJ whole genome shotgun (WGS) entry which is preliminary data.</text>
</comment>
<reference evidence="9" key="1">
    <citation type="submission" date="2022-03" db="EMBL/GenBank/DDBJ databases">
        <authorList>
            <person name="Sayadi A."/>
        </authorList>
    </citation>
    <scope>NUCLEOTIDE SEQUENCE</scope>
</reference>
<dbReference type="GO" id="GO:0008422">
    <property type="term" value="F:beta-glucosidase activity"/>
    <property type="evidence" value="ECO:0007669"/>
    <property type="project" value="TreeGrafter"/>
</dbReference>
<evidence type="ECO:0000313" key="9">
    <source>
        <dbReference type="EMBL" id="CAH1957667.1"/>
    </source>
</evidence>
<evidence type="ECO:0000256" key="3">
    <source>
        <dbReference type="ARBA" id="ARBA00012744"/>
    </source>
</evidence>
<dbReference type="PANTHER" id="PTHR10353">
    <property type="entry name" value="GLYCOSYL HYDROLASE"/>
    <property type="match status" value="1"/>
</dbReference>
<evidence type="ECO:0000256" key="4">
    <source>
        <dbReference type="ARBA" id="ARBA00022801"/>
    </source>
</evidence>
<dbReference type="EC" id="3.2.1.21" evidence="3"/>
<keyword evidence="4" id="KW-0378">Hydrolase</keyword>
<protein>
    <recommendedName>
        <fullName evidence="3">beta-glucosidase</fullName>
        <ecNumber evidence="3">3.2.1.21</ecNumber>
    </recommendedName>
</protein>
<name>A0A9P0JPZ4_ACAOB</name>
<dbReference type="EMBL" id="CAKOFQ010006672">
    <property type="protein sequence ID" value="CAH1957667.1"/>
    <property type="molecule type" value="Genomic_DNA"/>
</dbReference>
<dbReference type="FunFam" id="3.20.20.80:FF:000013">
    <property type="entry name" value="lactase-phlorizin hydrolase"/>
    <property type="match status" value="1"/>
</dbReference>
<comment type="subunit">
    <text evidence="2">Homodimer.</text>
</comment>
<proteinExistence type="inferred from homology"/>
<dbReference type="GO" id="GO:0005975">
    <property type="term" value="P:carbohydrate metabolic process"/>
    <property type="evidence" value="ECO:0007669"/>
    <property type="project" value="InterPro"/>
</dbReference>
<feature type="active site" description="Nucleophile" evidence="7">
    <location>
        <position position="439"/>
    </location>
</feature>
<dbReference type="OrthoDB" id="65569at2759"/>
<dbReference type="Proteomes" id="UP001152888">
    <property type="component" value="Unassembled WGS sequence"/>
</dbReference>
<keyword evidence="10" id="KW-1185">Reference proteome</keyword>
<gene>
    <name evidence="9" type="ORF">ACAOBT_LOCUS2235</name>
</gene>
<dbReference type="PROSITE" id="PS00572">
    <property type="entry name" value="GLYCOSYL_HYDROL_F1_1"/>
    <property type="match status" value="1"/>
</dbReference>
<dbReference type="PRINTS" id="PR00131">
    <property type="entry name" value="GLHYDRLASE1"/>
</dbReference>
<dbReference type="InterPro" id="IPR001360">
    <property type="entry name" value="Glyco_hydro_1"/>
</dbReference>
<evidence type="ECO:0000256" key="2">
    <source>
        <dbReference type="ARBA" id="ARBA00011738"/>
    </source>
</evidence>
<dbReference type="AlphaFoldDB" id="A0A9P0JPZ4"/>
<evidence type="ECO:0000256" key="5">
    <source>
        <dbReference type="ARBA" id="ARBA00023180"/>
    </source>
</evidence>
<dbReference type="Pfam" id="PF00232">
    <property type="entry name" value="Glyco_hydro_1"/>
    <property type="match status" value="1"/>
</dbReference>
<evidence type="ECO:0000256" key="7">
    <source>
        <dbReference type="PROSITE-ProRule" id="PRU10055"/>
    </source>
</evidence>
<dbReference type="InterPro" id="IPR017853">
    <property type="entry name" value="GH"/>
</dbReference>
<evidence type="ECO:0000313" key="10">
    <source>
        <dbReference type="Proteomes" id="UP001152888"/>
    </source>
</evidence>
<dbReference type="InterPro" id="IPR018120">
    <property type="entry name" value="Glyco_hydro_1_AS"/>
</dbReference>
<evidence type="ECO:0000256" key="6">
    <source>
        <dbReference type="ARBA" id="ARBA00023295"/>
    </source>
</evidence>
<evidence type="ECO:0000256" key="8">
    <source>
        <dbReference type="RuleBase" id="RU003690"/>
    </source>
</evidence>
<sequence>MFYCFEFLVSLSSTFIRYRSIKVGSRSICGQKSTMGGLQGLLLVLFLQGLLGSSHVQAINNRFLPDSFKIGVANAAPQIEGAWNEGGKGETIWDRFAMTRPEMIIDRSTPEVACDSYHRWREDLAIIKGLNSQFYRLSIAWSRILPTGYYNGSQSINQEGVRYYKTLLRALNALDIEPMVTLYHWDLPQQLQDDFGGWLSPKVADLFAEYARLCYELFGDEIRWWITINEPKQVCEAGYGVGVFAPGIFKPGEGNYICAKNVLLAHAKAYRIYDEEFRATNKGKVAMVIDTPWFEPGSQRPDDVAAAERARLFMYGLYGHPIYYGDWPEIVKDRVALRSYGEGLEVSRLPEFTPEEKELIKGTHDYLTINYYATHMANATGEAPFDRRSTYDDMNIIEWLNPAWPKGGPDWFSIWPMGLRKVLNWLKETYGDHEIVITENGLSDNTGDIQDPHRIQYIRDHLSACLDAIYEDNVRLVGYMAWSFMDDWEWTGGYGSRIGMYYVDYNSPNRTRTRKASALYFREVCKNRCLVANCV</sequence>